<organism evidence="1 2">
    <name type="scientific">Janibacter alkaliphilus</name>
    <dbReference type="NCBI Taxonomy" id="1069963"/>
    <lineage>
        <taxon>Bacteria</taxon>
        <taxon>Bacillati</taxon>
        <taxon>Actinomycetota</taxon>
        <taxon>Actinomycetes</taxon>
        <taxon>Micrococcales</taxon>
        <taxon>Intrasporangiaceae</taxon>
        <taxon>Janibacter</taxon>
    </lineage>
</organism>
<dbReference type="EMBL" id="JACBZX010000001">
    <property type="protein sequence ID" value="NYG38096.1"/>
    <property type="molecule type" value="Genomic_DNA"/>
</dbReference>
<dbReference type="Proteomes" id="UP000592181">
    <property type="component" value="Unassembled WGS sequence"/>
</dbReference>
<name>A0A852X4Y5_9MICO</name>
<proteinExistence type="predicted"/>
<protein>
    <submittedName>
        <fullName evidence="1">Uncharacterized protein</fullName>
    </submittedName>
</protein>
<comment type="caution">
    <text evidence="1">The sequence shown here is derived from an EMBL/GenBank/DDBJ whole genome shotgun (WGS) entry which is preliminary data.</text>
</comment>
<evidence type="ECO:0000313" key="1">
    <source>
        <dbReference type="EMBL" id="NYG38096.1"/>
    </source>
</evidence>
<dbReference type="RefSeq" id="WP_179463346.1">
    <property type="nucleotide sequence ID" value="NZ_JACBZX010000001.1"/>
</dbReference>
<reference evidence="1 2" key="1">
    <citation type="submission" date="2020-07" db="EMBL/GenBank/DDBJ databases">
        <title>Sequencing the genomes of 1000 actinobacteria strains.</title>
        <authorList>
            <person name="Klenk H.-P."/>
        </authorList>
    </citation>
    <scope>NUCLEOTIDE SEQUENCE [LARGE SCALE GENOMIC DNA]</scope>
    <source>
        <strain evidence="1 2">DSM 24723</strain>
    </source>
</reference>
<sequence>MILLLTPLVLVVMLFGGLAPWWIAGRHAIPARERLPLERMTIQDCLATLRRGADWWVPDTLRDDD</sequence>
<keyword evidence="2" id="KW-1185">Reference proteome</keyword>
<accession>A0A852X4Y5</accession>
<dbReference type="AlphaFoldDB" id="A0A852X4Y5"/>
<gene>
    <name evidence="1" type="ORF">BJY28_002565</name>
</gene>
<evidence type="ECO:0000313" key="2">
    <source>
        <dbReference type="Proteomes" id="UP000592181"/>
    </source>
</evidence>